<evidence type="ECO:0000313" key="9">
    <source>
        <dbReference type="Proteomes" id="UP000447545"/>
    </source>
</evidence>
<proteinExistence type="predicted"/>
<comment type="catalytic activity">
    <reaction evidence="1">
        <text>ATP + protein L-histidine = ADP + protein N-phospho-L-histidine.</text>
        <dbReference type="EC" id="2.7.13.3"/>
    </reaction>
</comment>
<dbReference type="EMBL" id="WJYA01000004">
    <property type="protein sequence ID" value="MTE26350.1"/>
    <property type="molecule type" value="Genomic_DNA"/>
</dbReference>
<evidence type="ECO:0000256" key="4">
    <source>
        <dbReference type="ARBA" id="ARBA00022777"/>
    </source>
</evidence>
<dbReference type="SMART" id="SM00028">
    <property type="entry name" value="TPR"/>
    <property type="match status" value="2"/>
</dbReference>
<organism evidence="8 9">
    <name type="scientific">Winogradskyella ouciana</name>
    <dbReference type="NCBI Taxonomy" id="2608631"/>
    <lineage>
        <taxon>Bacteria</taxon>
        <taxon>Pseudomonadati</taxon>
        <taxon>Bacteroidota</taxon>
        <taxon>Flavobacteriia</taxon>
        <taxon>Flavobacteriales</taxon>
        <taxon>Flavobacteriaceae</taxon>
        <taxon>Winogradskyella</taxon>
    </lineage>
</organism>
<feature type="domain" description="Histidine kinase" evidence="7">
    <location>
        <begin position="570"/>
        <end position="657"/>
    </location>
</feature>
<dbReference type="Gene3D" id="1.25.40.10">
    <property type="entry name" value="Tetratricopeptide repeat domain"/>
    <property type="match status" value="2"/>
</dbReference>
<dbReference type="InterPro" id="IPR003594">
    <property type="entry name" value="HATPase_dom"/>
</dbReference>
<keyword evidence="6" id="KW-1133">Transmembrane helix</keyword>
<evidence type="ECO:0000313" key="8">
    <source>
        <dbReference type="EMBL" id="MTE26350.1"/>
    </source>
</evidence>
<dbReference type="InterPro" id="IPR019734">
    <property type="entry name" value="TPR_rpt"/>
</dbReference>
<dbReference type="InterPro" id="IPR011990">
    <property type="entry name" value="TPR-like_helical_dom_sf"/>
</dbReference>
<dbReference type="Pfam" id="PF13424">
    <property type="entry name" value="TPR_12"/>
    <property type="match status" value="1"/>
</dbReference>
<dbReference type="InterPro" id="IPR005467">
    <property type="entry name" value="His_kinase_dom"/>
</dbReference>
<evidence type="ECO:0000256" key="5">
    <source>
        <dbReference type="ARBA" id="ARBA00023012"/>
    </source>
</evidence>
<comment type="caution">
    <text evidence="8">The sequence shown here is derived from an EMBL/GenBank/DDBJ whole genome shotgun (WGS) entry which is preliminary data.</text>
</comment>
<protein>
    <recommendedName>
        <fullName evidence="2">histidine kinase</fullName>
        <ecNumber evidence="2">2.7.13.3</ecNumber>
    </recommendedName>
</protein>
<dbReference type="RefSeq" id="WP_162306904.1">
    <property type="nucleotide sequence ID" value="NZ_WJYA01000004.1"/>
</dbReference>
<name>A0A7K1GAL6_9FLAO</name>
<evidence type="ECO:0000256" key="2">
    <source>
        <dbReference type="ARBA" id="ARBA00012438"/>
    </source>
</evidence>
<dbReference type="SMART" id="SM00387">
    <property type="entry name" value="HATPase_c"/>
    <property type="match status" value="1"/>
</dbReference>
<dbReference type="EC" id="2.7.13.3" evidence="2"/>
<dbReference type="GO" id="GO:0004673">
    <property type="term" value="F:protein histidine kinase activity"/>
    <property type="evidence" value="ECO:0007669"/>
    <property type="project" value="UniProtKB-EC"/>
</dbReference>
<dbReference type="Proteomes" id="UP000447545">
    <property type="component" value="Unassembled WGS sequence"/>
</dbReference>
<dbReference type="Pfam" id="PF02518">
    <property type="entry name" value="HATPase_c"/>
    <property type="match status" value="1"/>
</dbReference>
<evidence type="ECO:0000259" key="7">
    <source>
        <dbReference type="PROSITE" id="PS50109"/>
    </source>
</evidence>
<dbReference type="PANTHER" id="PTHR24421">
    <property type="entry name" value="NITRATE/NITRITE SENSOR PROTEIN NARX-RELATED"/>
    <property type="match status" value="1"/>
</dbReference>
<reference evidence="8 9" key="1">
    <citation type="submission" date="2019-11" db="EMBL/GenBank/DDBJ databases">
        <title>Winogradskyella ouciana sp. nov., isolated from the hadal seawater of the Mariana Trench.</title>
        <authorList>
            <person name="Liu R."/>
        </authorList>
    </citation>
    <scope>NUCLEOTIDE SEQUENCE [LARGE SCALE GENOMIC DNA]</scope>
    <source>
        <strain evidence="8 9">ZXX205</strain>
    </source>
</reference>
<evidence type="ECO:0000256" key="3">
    <source>
        <dbReference type="ARBA" id="ARBA00022679"/>
    </source>
</evidence>
<sequence>MAAQESFALLDSIREYNKSFNDNSLSAKERLNFAKKASELSKRSNIDSLILRSNRNLSYAHLINGDYVKFKDQTTNNLKLARKIIDSSAIAFSAQNLGWYYYQIGGDNTTAYAYLVEALRYFDNLGNLQKKAEVLYAIAAIQNQEKDYLGSEQNAVEALKIFNKLNNIDKALDRYLVLSLLGSLSYKLENYDKSIDYHNQAIELTRKIDGGNDLLLDSQNDLALPYRAKGDYDKALEIYEDLANNENLKKNDLVFHALILDNYAFTKFLSGNYNYSTLEKDFKSALKIADSLGDPYTKLAVSIDLAKFYKANNRLDSSLIYSRQSYKISKDISINDLYLESMLLLATLTKGEESKNYLEEHIKLTDSLLKEERNVRNKYARIEFETDQLEAENEQISKENLYLVFLSIGLLLTAVLVFIVISQRAKNRKLKLIQVQQKANEDIYNLMLGQQDKVDEARTQEKKRISEELHDGVLGRLFGTRLSLDSINFKDGKEAMMTRANYIGQLKSIEEDIRKISHELNTDFVSGTGFMDIVSELIENQTQAYGLTYDFDYTDDINWDSVSNKTKINIYRIIQESMQNIYKHANAKAIKISISLEKNVICLDIIDDGEGFDTSKNKKGIGLKNMTSRVEDINGKITFTSQSGNGTIVNVKIPYSNQST</sequence>
<accession>A0A7K1GAL6</accession>
<dbReference type="AlphaFoldDB" id="A0A7K1GAL6"/>
<dbReference type="PANTHER" id="PTHR24421:SF10">
    <property type="entry name" value="NITRATE_NITRITE SENSOR PROTEIN NARQ"/>
    <property type="match status" value="1"/>
</dbReference>
<feature type="transmembrane region" description="Helical" evidence="6">
    <location>
        <begin position="401"/>
        <end position="421"/>
    </location>
</feature>
<dbReference type="GO" id="GO:0000160">
    <property type="term" value="P:phosphorelay signal transduction system"/>
    <property type="evidence" value="ECO:0007669"/>
    <property type="project" value="UniProtKB-KW"/>
</dbReference>
<keyword evidence="4" id="KW-0418">Kinase</keyword>
<evidence type="ECO:0000256" key="1">
    <source>
        <dbReference type="ARBA" id="ARBA00000085"/>
    </source>
</evidence>
<keyword evidence="9" id="KW-1185">Reference proteome</keyword>
<dbReference type="InterPro" id="IPR050482">
    <property type="entry name" value="Sensor_HK_TwoCompSys"/>
</dbReference>
<evidence type="ECO:0000256" key="6">
    <source>
        <dbReference type="SAM" id="Phobius"/>
    </source>
</evidence>
<dbReference type="InterPro" id="IPR036890">
    <property type="entry name" value="HATPase_C_sf"/>
</dbReference>
<keyword evidence="6" id="KW-0472">Membrane</keyword>
<keyword evidence="6" id="KW-0812">Transmembrane</keyword>
<keyword evidence="5" id="KW-0902">Two-component regulatory system</keyword>
<keyword evidence="3" id="KW-0808">Transferase</keyword>
<gene>
    <name evidence="8" type="ORF">F1003_05325</name>
</gene>
<dbReference type="Gene3D" id="3.30.565.10">
    <property type="entry name" value="Histidine kinase-like ATPase, C-terminal domain"/>
    <property type="match status" value="1"/>
</dbReference>
<dbReference type="SUPFAM" id="SSF55874">
    <property type="entry name" value="ATPase domain of HSP90 chaperone/DNA topoisomerase II/histidine kinase"/>
    <property type="match status" value="1"/>
</dbReference>
<dbReference type="PROSITE" id="PS50109">
    <property type="entry name" value="HIS_KIN"/>
    <property type="match status" value="1"/>
</dbReference>
<dbReference type="SUPFAM" id="SSF48452">
    <property type="entry name" value="TPR-like"/>
    <property type="match status" value="2"/>
</dbReference>
<dbReference type="CDD" id="cd16917">
    <property type="entry name" value="HATPase_UhpB-NarQ-NarX-like"/>
    <property type="match status" value="1"/>
</dbReference>